<feature type="transmembrane region" description="Helical" evidence="1">
    <location>
        <begin position="94"/>
        <end position="114"/>
    </location>
</feature>
<feature type="transmembrane region" description="Helical" evidence="1">
    <location>
        <begin position="12"/>
        <end position="35"/>
    </location>
</feature>
<dbReference type="EMBL" id="JBHSHT010000001">
    <property type="protein sequence ID" value="MFC4822989.1"/>
    <property type="molecule type" value="Genomic_DNA"/>
</dbReference>
<proteinExistence type="predicted"/>
<dbReference type="AlphaFoldDB" id="A0ABD5PXL3"/>
<evidence type="ECO:0000256" key="1">
    <source>
        <dbReference type="SAM" id="Phobius"/>
    </source>
</evidence>
<accession>A0ABD5PXL3</accession>
<keyword evidence="1" id="KW-0472">Membrane</keyword>
<gene>
    <name evidence="3" type="ORF">ACFO9K_01815</name>
</gene>
<feature type="transmembrane region" description="Helical" evidence="1">
    <location>
        <begin position="120"/>
        <end position="139"/>
    </location>
</feature>
<dbReference type="Proteomes" id="UP001595945">
    <property type="component" value="Unassembled WGS sequence"/>
</dbReference>
<evidence type="ECO:0000313" key="4">
    <source>
        <dbReference type="Proteomes" id="UP001595945"/>
    </source>
</evidence>
<protein>
    <recommendedName>
        <fullName evidence="2">DUF7847 domain-containing protein</fullName>
    </recommendedName>
</protein>
<dbReference type="InterPro" id="IPR057169">
    <property type="entry name" value="DUF7847"/>
</dbReference>
<organism evidence="3 4">
    <name type="scientific">Halorussus aquaticus</name>
    <dbReference type="NCBI Taxonomy" id="2953748"/>
    <lineage>
        <taxon>Archaea</taxon>
        <taxon>Methanobacteriati</taxon>
        <taxon>Methanobacteriota</taxon>
        <taxon>Stenosarchaea group</taxon>
        <taxon>Halobacteria</taxon>
        <taxon>Halobacteriales</taxon>
        <taxon>Haladaptataceae</taxon>
        <taxon>Halorussus</taxon>
    </lineage>
</organism>
<reference evidence="3 4" key="1">
    <citation type="journal article" date="2019" name="Int. J. Syst. Evol. Microbiol.">
        <title>The Global Catalogue of Microorganisms (GCM) 10K type strain sequencing project: providing services to taxonomists for standard genome sequencing and annotation.</title>
        <authorList>
            <consortium name="The Broad Institute Genomics Platform"/>
            <consortium name="The Broad Institute Genome Sequencing Center for Infectious Disease"/>
            <person name="Wu L."/>
            <person name="Ma J."/>
        </authorList>
    </citation>
    <scope>NUCLEOTIDE SEQUENCE [LARGE SCALE GENOMIC DNA]</scope>
    <source>
        <strain evidence="3 4">XZYJ18</strain>
    </source>
</reference>
<dbReference type="RefSeq" id="WP_254267507.1">
    <property type="nucleotide sequence ID" value="NZ_CP100400.1"/>
</dbReference>
<evidence type="ECO:0000313" key="3">
    <source>
        <dbReference type="EMBL" id="MFC4822989.1"/>
    </source>
</evidence>
<evidence type="ECO:0000259" key="2">
    <source>
        <dbReference type="Pfam" id="PF25231"/>
    </source>
</evidence>
<keyword evidence="1" id="KW-1133">Transmembrane helix</keyword>
<comment type="caution">
    <text evidence="3">The sequence shown here is derived from an EMBL/GenBank/DDBJ whole genome shotgun (WGS) entry which is preliminary data.</text>
</comment>
<keyword evidence="1" id="KW-0812">Transmembrane</keyword>
<name>A0ABD5PXL3_9EURY</name>
<feature type="transmembrane region" description="Helical" evidence="1">
    <location>
        <begin position="47"/>
        <end position="73"/>
    </location>
</feature>
<dbReference type="GeneID" id="73045966"/>
<feature type="transmembrane region" description="Helical" evidence="1">
    <location>
        <begin position="160"/>
        <end position="183"/>
    </location>
</feature>
<feature type="transmembrane region" description="Helical" evidence="1">
    <location>
        <begin position="189"/>
        <end position="214"/>
    </location>
</feature>
<sequence>MEQLATRGGALLIVAYAVYQVLTQSVVQSLVIGALGSTGEVSQVYPLAIGLPVAVSTALTVGLVVGGTALGVVAMRALYADIDAFPTPDHTRRLARTVGATIVVSIIVSIAIFVGSLFLLLPGLFLAVNLVFAALVVVIEDAGIVESLKRSWSLSSGHRFRLFLLGVVISVVTGLVGFVAGLFTGFDPLVGALASGAVSGVASVFGVAALVGAYRQIAGDTADSLDATTV</sequence>
<feature type="domain" description="DUF7847" evidence="2">
    <location>
        <begin position="5"/>
        <end position="217"/>
    </location>
</feature>
<keyword evidence="4" id="KW-1185">Reference proteome</keyword>
<dbReference type="Pfam" id="PF25231">
    <property type="entry name" value="DUF7847"/>
    <property type="match status" value="1"/>
</dbReference>